<keyword evidence="4" id="KW-1185">Reference proteome</keyword>
<dbReference type="Pfam" id="PF07973">
    <property type="entry name" value="tRNA_SAD"/>
    <property type="match status" value="1"/>
</dbReference>
<keyword evidence="1" id="KW-0812">Transmembrane</keyword>
<dbReference type="SUPFAM" id="SSF55186">
    <property type="entry name" value="ThrRS/AlaRS common domain"/>
    <property type="match status" value="1"/>
</dbReference>
<dbReference type="InterPro" id="IPR012947">
    <property type="entry name" value="tRNA_SAD"/>
</dbReference>
<dbReference type="GO" id="GO:0043039">
    <property type="term" value="P:tRNA aminoacylation"/>
    <property type="evidence" value="ECO:0007669"/>
    <property type="project" value="InterPro"/>
</dbReference>
<protein>
    <recommendedName>
        <fullName evidence="2">Threonyl/alanyl tRNA synthetase SAD domain-containing protein</fullName>
    </recommendedName>
</protein>
<dbReference type="InterPro" id="IPR018163">
    <property type="entry name" value="Thr/Ala-tRNA-synth_IIc_edit"/>
</dbReference>
<dbReference type="Gene3D" id="3.30.980.10">
    <property type="entry name" value="Threonyl-trna Synthetase, Chain A, domain 2"/>
    <property type="match status" value="1"/>
</dbReference>
<evidence type="ECO:0000256" key="1">
    <source>
        <dbReference type="SAM" id="Phobius"/>
    </source>
</evidence>
<dbReference type="EMBL" id="RDQH01000339">
    <property type="protein sequence ID" value="RXH79674.1"/>
    <property type="molecule type" value="Genomic_DNA"/>
</dbReference>
<sequence length="105" mass="12031">MVVHVSILMDSVVMKPRSRPATRQLDETINVYSCCPKVDLCYGPHISNTSFVKAFAHLKVCTCFYWILLSACIYFVRVLNYPMRATPPMKPSPLTIHYSIHPIEQ</sequence>
<proteinExistence type="predicted"/>
<evidence type="ECO:0000313" key="3">
    <source>
        <dbReference type="EMBL" id="RXH79674.1"/>
    </source>
</evidence>
<accession>A0A498IC80</accession>
<keyword evidence="1" id="KW-0472">Membrane</keyword>
<evidence type="ECO:0000313" key="4">
    <source>
        <dbReference type="Proteomes" id="UP000290289"/>
    </source>
</evidence>
<feature type="transmembrane region" description="Helical" evidence="1">
    <location>
        <begin position="54"/>
        <end position="76"/>
    </location>
</feature>
<dbReference type="Proteomes" id="UP000290289">
    <property type="component" value="Chromosome 13"/>
</dbReference>
<dbReference type="STRING" id="3750.A0A498IC80"/>
<organism evidence="3 4">
    <name type="scientific">Malus domestica</name>
    <name type="common">Apple</name>
    <name type="synonym">Pyrus malus</name>
    <dbReference type="NCBI Taxonomy" id="3750"/>
    <lineage>
        <taxon>Eukaryota</taxon>
        <taxon>Viridiplantae</taxon>
        <taxon>Streptophyta</taxon>
        <taxon>Embryophyta</taxon>
        <taxon>Tracheophyta</taxon>
        <taxon>Spermatophyta</taxon>
        <taxon>Magnoliopsida</taxon>
        <taxon>eudicotyledons</taxon>
        <taxon>Gunneridae</taxon>
        <taxon>Pentapetalae</taxon>
        <taxon>rosids</taxon>
        <taxon>fabids</taxon>
        <taxon>Rosales</taxon>
        <taxon>Rosaceae</taxon>
        <taxon>Amygdaloideae</taxon>
        <taxon>Maleae</taxon>
        <taxon>Malus</taxon>
    </lineage>
</organism>
<feature type="domain" description="Threonyl/alanyl tRNA synthetase SAD" evidence="2">
    <location>
        <begin position="29"/>
        <end position="56"/>
    </location>
</feature>
<comment type="caution">
    <text evidence="3">The sequence shown here is derived from an EMBL/GenBank/DDBJ whole genome shotgun (WGS) entry which is preliminary data.</text>
</comment>
<name>A0A498IC80_MALDO</name>
<dbReference type="AlphaFoldDB" id="A0A498IC80"/>
<dbReference type="GO" id="GO:0004812">
    <property type="term" value="F:aminoacyl-tRNA ligase activity"/>
    <property type="evidence" value="ECO:0007669"/>
    <property type="project" value="InterPro"/>
</dbReference>
<gene>
    <name evidence="3" type="ORF">DVH24_040821</name>
</gene>
<evidence type="ECO:0000259" key="2">
    <source>
        <dbReference type="Pfam" id="PF07973"/>
    </source>
</evidence>
<reference evidence="3 4" key="1">
    <citation type="submission" date="2018-10" db="EMBL/GenBank/DDBJ databases">
        <title>A high-quality apple genome assembly.</title>
        <authorList>
            <person name="Hu J."/>
        </authorList>
    </citation>
    <scope>NUCLEOTIDE SEQUENCE [LARGE SCALE GENOMIC DNA]</scope>
    <source>
        <strain evidence="4">cv. HFTH1</strain>
        <tissue evidence="3">Young leaf</tissue>
    </source>
</reference>
<dbReference type="GO" id="GO:0005524">
    <property type="term" value="F:ATP binding"/>
    <property type="evidence" value="ECO:0007669"/>
    <property type="project" value="InterPro"/>
</dbReference>
<keyword evidence="1" id="KW-1133">Transmembrane helix</keyword>